<comment type="caution">
    <text evidence="2">The sequence shown here is derived from an EMBL/GenBank/DDBJ whole genome shotgun (WGS) entry which is preliminary data.</text>
</comment>
<keyword evidence="1" id="KW-0732">Signal</keyword>
<accession>A0ABU5RFC7</accession>
<evidence type="ECO:0000313" key="3">
    <source>
        <dbReference type="Proteomes" id="UP001304298"/>
    </source>
</evidence>
<dbReference type="Proteomes" id="UP001304298">
    <property type="component" value="Unassembled WGS sequence"/>
</dbReference>
<reference evidence="2 3" key="1">
    <citation type="submission" date="2023-12" db="EMBL/GenBank/DDBJ databases">
        <title>Amycolatopsis sp. V23-08.</title>
        <authorList>
            <person name="Somphong A."/>
        </authorList>
    </citation>
    <scope>NUCLEOTIDE SEQUENCE [LARGE SCALE GENOMIC DNA]</scope>
    <source>
        <strain evidence="2 3">V23-08</strain>
    </source>
</reference>
<evidence type="ECO:0008006" key="4">
    <source>
        <dbReference type="Google" id="ProtNLM"/>
    </source>
</evidence>
<protein>
    <recommendedName>
        <fullName evidence="4">HAF repeat-containing protein</fullName>
    </recommendedName>
</protein>
<sequence length="368" mass="37658">MFKRIASALAGAVVVLATTAAPANAAAIARPVDLGTLPGGLTSAGARVNYHGTVFGTAYDSAFHEHGARWDAAGRISELRPPLDGYDTVRAVALNEAGVAIGNSMGSIITGRAALWDASGVPVALPLSDEFPHHPFSEASAINEHGMVAGFVYGAPGPDTVVRWDTGRGTVTELGFGRAVAINEAGAVISQNTYWDPAGTVVELAEGGSLHDLDDAGTVVGSSGLQAAKWDSAGHLTVLDTTWASSTALAITADGTIFGEVTGTDHKTRVARWDRTGIVTVLPTPGDVPSRFTAAGRTGVVLGRTDTGTSFTWDTAGRVSVLPLLADDGSCYANGLTDWAVTGSCSVPGQNSHAVLWKLGEPTGNRAG</sequence>
<proteinExistence type="predicted"/>
<feature type="chain" id="PRO_5045804908" description="HAF repeat-containing protein" evidence="1">
    <location>
        <begin position="26"/>
        <end position="368"/>
    </location>
</feature>
<organism evidence="2 3">
    <name type="scientific">Amycolatopsis heterodermiae</name>
    <dbReference type="NCBI Taxonomy" id="3110235"/>
    <lineage>
        <taxon>Bacteria</taxon>
        <taxon>Bacillati</taxon>
        <taxon>Actinomycetota</taxon>
        <taxon>Actinomycetes</taxon>
        <taxon>Pseudonocardiales</taxon>
        <taxon>Pseudonocardiaceae</taxon>
        <taxon>Amycolatopsis</taxon>
    </lineage>
</organism>
<keyword evidence="3" id="KW-1185">Reference proteome</keyword>
<dbReference type="EMBL" id="JAYFSI010000011">
    <property type="protein sequence ID" value="MEA5364981.1"/>
    <property type="molecule type" value="Genomic_DNA"/>
</dbReference>
<gene>
    <name evidence="2" type="ORF">VA596_35985</name>
</gene>
<evidence type="ECO:0000313" key="2">
    <source>
        <dbReference type="EMBL" id="MEA5364981.1"/>
    </source>
</evidence>
<evidence type="ECO:0000256" key="1">
    <source>
        <dbReference type="SAM" id="SignalP"/>
    </source>
</evidence>
<feature type="signal peptide" evidence="1">
    <location>
        <begin position="1"/>
        <end position="25"/>
    </location>
</feature>
<dbReference type="RefSeq" id="WP_323333161.1">
    <property type="nucleotide sequence ID" value="NZ_JAYFSI010000011.1"/>
</dbReference>
<name>A0ABU5RFC7_9PSEU</name>